<gene>
    <name evidence="2" type="ORF">BKA02_000082</name>
</gene>
<feature type="transmembrane region" description="Helical" evidence="1">
    <location>
        <begin position="62"/>
        <end position="82"/>
    </location>
</feature>
<name>A0A7Y9ES98_9MICO</name>
<accession>A0A7Y9ES98</accession>
<keyword evidence="1" id="KW-1133">Transmembrane helix</keyword>
<sequence length="145" mass="15009">MRENWIARVLSWVGVLIVGGVFGVAATIGHSVMIGWFPAGMVVGAIGCAAFLIAVRSLTRDRWATLAAGLGMLGTVVIVSGRGPGGSVLVQNDLLGQIWGYLVAGIALVVIAWPDLSRLPRTVIAGSDAAADETVSVRDETAPRS</sequence>
<dbReference type="AlphaFoldDB" id="A0A7Y9ES98"/>
<keyword evidence="1" id="KW-0812">Transmembrane</keyword>
<keyword evidence="1" id="KW-0472">Membrane</keyword>
<proteinExistence type="predicted"/>
<feature type="transmembrane region" description="Helical" evidence="1">
    <location>
        <begin position="34"/>
        <end position="55"/>
    </location>
</feature>
<feature type="transmembrane region" description="Helical" evidence="1">
    <location>
        <begin position="9"/>
        <end position="28"/>
    </location>
</feature>
<organism evidence="2 3">
    <name type="scientific">Microbacterium pseudoresistens</name>
    <dbReference type="NCBI Taxonomy" id="640634"/>
    <lineage>
        <taxon>Bacteria</taxon>
        <taxon>Bacillati</taxon>
        <taxon>Actinomycetota</taxon>
        <taxon>Actinomycetes</taxon>
        <taxon>Micrococcales</taxon>
        <taxon>Microbacteriaceae</taxon>
        <taxon>Microbacterium</taxon>
    </lineage>
</organism>
<evidence type="ECO:0000313" key="2">
    <source>
        <dbReference type="EMBL" id="NYD53027.1"/>
    </source>
</evidence>
<dbReference type="RefSeq" id="WP_179430247.1">
    <property type="nucleotide sequence ID" value="NZ_BAABLC010000003.1"/>
</dbReference>
<reference evidence="2 3" key="1">
    <citation type="submission" date="2020-07" db="EMBL/GenBank/DDBJ databases">
        <title>Sequencing the genomes of 1000 actinobacteria strains.</title>
        <authorList>
            <person name="Klenk H.-P."/>
        </authorList>
    </citation>
    <scope>NUCLEOTIDE SEQUENCE [LARGE SCALE GENOMIC DNA]</scope>
    <source>
        <strain evidence="2 3">DSM 22185</strain>
    </source>
</reference>
<comment type="caution">
    <text evidence="2">The sequence shown here is derived from an EMBL/GenBank/DDBJ whole genome shotgun (WGS) entry which is preliminary data.</text>
</comment>
<evidence type="ECO:0000313" key="3">
    <source>
        <dbReference type="Proteomes" id="UP000552045"/>
    </source>
</evidence>
<protein>
    <submittedName>
        <fullName evidence="2">Putative membrane protein YccC</fullName>
    </submittedName>
</protein>
<keyword evidence="3" id="KW-1185">Reference proteome</keyword>
<dbReference type="EMBL" id="JACCBH010000001">
    <property type="protein sequence ID" value="NYD53027.1"/>
    <property type="molecule type" value="Genomic_DNA"/>
</dbReference>
<dbReference type="Proteomes" id="UP000552045">
    <property type="component" value="Unassembled WGS sequence"/>
</dbReference>
<evidence type="ECO:0000256" key="1">
    <source>
        <dbReference type="SAM" id="Phobius"/>
    </source>
</evidence>
<feature type="transmembrane region" description="Helical" evidence="1">
    <location>
        <begin position="94"/>
        <end position="113"/>
    </location>
</feature>